<feature type="compositionally biased region" description="Low complexity" evidence="1">
    <location>
        <begin position="480"/>
        <end position="497"/>
    </location>
</feature>
<feature type="region of interest" description="Disordered" evidence="1">
    <location>
        <begin position="586"/>
        <end position="637"/>
    </location>
</feature>
<evidence type="ECO:0000259" key="2">
    <source>
        <dbReference type="PROSITE" id="PS50056"/>
    </source>
</evidence>
<evidence type="ECO:0000313" key="3">
    <source>
        <dbReference type="EnsemblMetazoa" id="XP_037874100.1"/>
    </source>
</evidence>
<dbReference type="Gene3D" id="3.90.190.10">
    <property type="entry name" value="Protein tyrosine phosphatase superfamily"/>
    <property type="match status" value="1"/>
</dbReference>
<dbReference type="SUPFAM" id="SSF52799">
    <property type="entry name" value="(Phosphotyrosine protein) phosphatases II"/>
    <property type="match status" value="1"/>
</dbReference>
<feature type="region of interest" description="Disordered" evidence="1">
    <location>
        <begin position="404"/>
        <end position="516"/>
    </location>
</feature>
<protein>
    <recommendedName>
        <fullName evidence="2">Tyrosine specific protein phosphatases domain-containing protein</fullName>
    </recommendedName>
</protein>
<keyword evidence="4" id="KW-1185">Reference proteome</keyword>
<dbReference type="GeneID" id="101745214"/>
<dbReference type="Proteomes" id="UP000005204">
    <property type="component" value="Unassembled WGS sequence"/>
</dbReference>
<feature type="region of interest" description="Disordered" evidence="1">
    <location>
        <begin position="652"/>
        <end position="695"/>
    </location>
</feature>
<dbReference type="InterPro" id="IPR050561">
    <property type="entry name" value="PTP"/>
</dbReference>
<dbReference type="InterPro" id="IPR000387">
    <property type="entry name" value="Tyr_Pase_dom"/>
</dbReference>
<reference evidence="3" key="2">
    <citation type="submission" date="2022-06" db="UniProtKB">
        <authorList>
            <consortium name="EnsemblMetazoa"/>
        </authorList>
    </citation>
    <scope>IDENTIFICATION</scope>
    <source>
        <strain evidence="3">p50T (Dazao)</strain>
    </source>
</reference>
<feature type="compositionally biased region" description="Basic and acidic residues" evidence="1">
    <location>
        <begin position="433"/>
        <end position="450"/>
    </location>
</feature>
<organism evidence="3 4">
    <name type="scientific">Bombyx mori</name>
    <name type="common">Silk moth</name>
    <dbReference type="NCBI Taxonomy" id="7091"/>
    <lineage>
        <taxon>Eukaryota</taxon>
        <taxon>Metazoa</taxon>
        <taxon>Ecdysozoa</taxon>
        <taxon>Arthropoda</taxon>
        <taxon>Hexapoda</taxon>
        <taxon>Insecta</taxon>
        <taxon>Pterygota</taxon>
        <taxon>Neoptera</taxon>
        <taxon>Endopterygota</taxon>
        <taxon>Lepidoptera</taxon>
        <taxon>Glossata</taxon>
        <taxon>Ditrysia</taxon>
        <taxon>Bombycoidea</taxon>
        <taxon>Bombycidae</taxon>
        <taxon>Bombycinae</taxon>
        <taxon>Bombyx</taxon>
    </lineage>
</organism>
<dbReference type="InterPro" id="IPR029021">
    <property type="entry name" value="Prot-tyrosine_phosphatase-like"/>
</dbReference>
<evidence type="ECO:0000313" key="4">
    <source>
        <dbReference type="Proteomes" id="UP000005204"/>
    </source>
</evidence>
<dbReference type="PANTHER" id="PTHR23339">
    <property type="entry name" value="TYROSINE SPECIFIC PROTEIN PHOSPHATASE AND DUAL SPECIFICITY PROTEIN PHOSPHATASE"/>
    <property type="match status" value="1"/>
</dbReference>
<accession>A0A8R2R1B4</accession>
<feature type="compositionally biased region" description="Low complexity" evidence="1">
    <location>
        <begin position="657"/>
        <end position="670"/>
    </location>
</feature>
<sequence length="738" mass="83236">MTETSTTNMVSGVGFLPLLPSMDFKGNLAENFKMYRQRLEIYLSANGLDDAKDKRKISILLNFIGENGIKIYNSFNLNASESHTFEHVLKKFEAYFEPKKSLTIARNEFFTVTQDEDRLEDYFQRVINLGIQCELGDLREGLTVGKIISGLDSKYNNLKTRLMSEDDSKLTLDYVMKYLLSAETSRKYIEEKTNSKDSDESSILYVNKKSIRNCRNCGTSHNINKCPAYGKECLKCKKLNHFSKVCRSAKKPNFYQKQVNVLEDPDRNKEDEAEGDFFVGYAGNEIIQDFTVNNIKIPIKMDTGAACNVIGSEAGLGRTGSLIGSYLIKHYRMTSHEAISWMRICRSGSVIGHQQEWLEQIESWLIKQGNLYRKHKYQDTERLPIHEFGIYSIAERNFRQKPVLLQKSPSPPPPIQRHLRPDIAAPVRPQASKVRDINKTVKKEQLEGRIKSAKPISSINNIKNKGDFTSDIIPKSDLESVSTRSPRPQSRTSSARSNSTIQPNVKSKESNIKSTYRISSNEMYPVHMVKNVHDARNFLMRSSIFNDHRGRQLSSTVTVTPGCTIRIPTNTAPSYAAHMTPSFFNAASNTTQKGNLTQNRRRLGRSPSPSPTRVLSKQTRATNTPPSPAEKSVEKGSSRLALKEALSRLKLSNPRDGSIGAASVGAASLGARREAPATKRAPSVRSDERHTATQGDMLNSIKFQRRLRETLNTDRIRNVFHEKISAHPSKDRSNIKNS</sequence>
<proteinExistence type="predicted"/>
<feature type="domain" description="Tyrosine specific protein phosphatases" evidence="2">
    <location>
        <begin position="304"/>
        <end position="357"/>
    </location>
</feature>
<dbReference type="KEGG" id="bmor:101745214"/>
<feature type="compositionally biased region" description="Polar residues" evidence="1">
    <location>
        <begin position="615"/>
        <end position="624"/>
    </location>
</feature>
<name>A0A8R2R1B4_BOMMO</name>
<feature type="compositionally biased region" description="Basic and acidic residues" evidence="1">
    <location>
        <begin position="464"/>
        <end position="478"/>
    </location>
</feature>
<reference evidence="4" key="1">
    <citation type="journal article" date="2008" name="Insect Biochem. Mol. Biol.">
        <title>The genome of a lepidopteran model insect, the silkworm Bombyx mori.</title>
        <authorList>
            <consortium name="International Silkworm Genome Consortium"/>
        </authorList>
    </citation>
    <scope>NUCLEOTIDE SEQUENCE [LARGE SCALE GENOMIC DNA]</scope>
    <source>
        <strain evidence="4">p50T</strain>
    </source>
</reference>
<feature type="compositionally biased region" description="Polar residues" evidence="1">
    <location>
        <begin position="586"/>
        <end position="598"/>
    </location>
</feature>
<dbReference type="EnsemblMetazoa" id="XM_038018172.1">
    <property type="protein sequence ID" value="XP_037874100.1"/>
    <property type="gene ID" value="LOC101745214"/>
</dbReference>
<evidence type="ECO:0000256" key="1">
    <source>
        <dbReference type="SAM" id="MobiDB-lite"/>
    </source>
</evidence>
<dbReference type="RefSeq" id="XP_037874100.1">
    <property type="nucleotide sequence ID" value="XM_038018172.2"/>
</dbReference>
<dbReference type="AlphaFoldDB" id="A0A8R2R1B4"/>
<dbReference type="PROSITE" id="PS50056">
    <property type="entry name" value="TYR_PHOSPHATASE_2"/>
    <property type="match status" value="1"/>
</dbReference>